<dbReference type="InterPro" id="IPR011249">
    <property type="entry name" value="Metalloenz_LuxS/M16"/>
</dbReference>
<evidence type="ECO:0000313" key="4">
    <source>
        <dbReference type="EMBL" id="QDL93649.1"/>
    </source>
</evidence>
<protein>
    <submittedName>
        <fullName evidence="4">Insulinase family protein</fullName>
    </submittedName>
</protein>
<reference evidence="4 5" key="1">
    <citation type="submission" date="2019-06" db="EMBL/GenBank/DDBJ databases">
        <title>Genome sequence of Rhodobacteraceae bacterium D4M1.</title>
        <authorList>
            <person name="Cao J."/>
        </authorList>
    </citation>
    <scope>NUCLEOTIDE SEQUENCE [LARGE SCALE GENOMIC DNA]</scope>
    <source>
        <strain evidence="4 5">D4M1</strain>
    </source>
</reference>
<dbReference type="SUPFAM" id="SSF63411">
    <property type="entry name" value="LuxS/MPP-like metallohydrolase"/>
    <property type="match status" value="2"/>
</dbReference>
<gene>
    <name evidence="4" type="ORF">FDP22_08375</name>
</gene>
<dbReference type="PANTHER" id="PTHR11851:SF224">
    <property type="entry name" value="PROCESSING PROTEASE"/>
    <property type="match status" value="1"/>
</dbReference>
<keyword evidence="5" id="KW-1185">Reference proteome</keyword>
<organism evidence="4 5">
    <name type="scientific">Paroceanicella profunda</name>
    <dbReference type="NCBI Taxonomy" id="2579971"/>
    <lineage>
        <taxon>Bacteria</taxon>
        <taxon>Pseudomonadati</taxon>
        <taxon>Pseudomonadota</taxon>
        <taxon>Alphaproteobacteria</taxon>
        <taxon>Rhodobacterales</taxon>
        <taxon>Paracoccaceae</taxon>
        <taxon>Paroceanicella</taxon>
    </lineage>
</organism>
<evidence type="ECO:0000313" key="5">
    <source>
        <dbReference type="Proteomes" id="UP000305888"/>
    </source>
</evidence>
<proteinExistence type="predicted"/>
<evidence type="ECO:0000256" key="1">
    <source>
        <dbReference type="SAM" id="SignalP"/>
    </source>
</evidence>
<dbReference type="Proteomes" id="UP000305888">
    <property type="component" value="Chromosome"/>
</dbReference>
<dbReference type="Pfam" id="PF05193">
    <property type="entry name" value="Peptidase_M16_C"/>
    <property type="match status" value="1"/>
</dbReference>
<dbReference type="InterPro" id="IPR007863">
    <property type="entry name" value="Peptidase_M16_C"/>
</dbReference>
<feature type="domain" description="Peptidase M16 C-terminal" evidence="3">
    <location>
        <begin position="193"/>
        <end position="367"/>
    </location>
</feature>
<name>A0A5B8G2Q7_9RHOB</name>
<dbReference type="RefSeq" id="WP_138572557.1">
    <property type="nucleotide sequence ID" value="NZ_CP040818.1"/>
</dbReference>
<dbReference type="GO" id="GO:0046872">
    <property type="term" value="F:metal ion binding"/>
    <property type="evidence" value="ECO:0007669"/>
    <property type="project" value="InterPro"/>
</dbReference>
<dbReference type="InterPro" id="IPR011765">
    <property type="entry name" value="Pept_M16_N"/>
</dbReference>
<dbReference type="OrthoDB" id="9811314at2"/>
<dbReference type="KEGG" id="ppru:FDP22_08375"/>
<evidence type="ECO:0000259" key="3">
    <source>
        <dbReference type="Pfam" id="PF05193"/>
    </source>
</evidence>
<dbReference type="EMBL" id="CP040818">
    <property type="protein sequence ID" value="QDL93649.1"/>
    <property type="molecule type" value="Genomic_DNA"/>
</dbReference>
<dbReference type="AlphaFoldDB" id="A0A5B8G2Q7"/>
<keyword evidence="1" id="KW-0732">Signal</keyword>
<evidence type="ECO:0000259" key="2">
    <source>
        <dbReference type="Pfam" id="PF00675"/>
    </source>
</evidence>
<dbReference type="InterPro" id="IPR050361">
    <property type="entry name" value="MPP/UQCRC_Complex"/>
</dbReference>
<dbReference type="Pfam" id="PF00675">
    <property type="entry name" value="Peptidase_M16"/>
    <property type="match status" value="1"/>
</dbReference>
<feature type="chain" id="PRO_5023057868" evidence="1">
    <location>
        <begin position="26"/>
        <end position="442"/>
    </location>
</feature>
<feature type="domain" description="Peptidase M16 N-terminal" evidence="2">
    <location>
        <begin position="47"/>
        <end position="183"/>
    </location>
</feature>
<dbReference type="PANTHER" id="PTHR11851">
    <property type="entry name" value="METALLOPROTEASE"/>
    <property type="match status" value="1"/>
</dbReference>
<feature type="signal peptide" evidence="1">
    <location>
        <begin position="1"/>
        <end position="25"/>
    </location>
</feature>
<accession>A0A5B8G2Q7</accession>
<dbReference type="Gene3D" id="3.30.830.10">
    <property type="entry name" value="Metalloenzyme, LuxS/M16 peptidase-like"/>
    <property type="match status" value="2"/>
</dbReference>
<sequence length="442" mass="46774">MVFHSLGRGLAAAAFLTLAALPLSAATDIEEVTSPGGIKAWLVQEHSIPIISLEISFAGGSALDPAGKEGAGNLSMALLEEGAGDRDAVAFARAAEGIGAQFGFSSGADSASVSASMLTENRDASVALLHDALTAPRFGEEAVERVRAQVLSGLRSDETDPQSIASKTFRELVFPDDPYGRSTDGTIESVTALTAADLRAAHDAMLVRSRARIGVVGDITPEELGKMLDTLFEGLPQDGPALPGHVEPNLTGGTTVQAFDTPQSVVVFAQKGIDRHDPDFFPAYVLNHILGGGGFSSRLTEEVREKRGLTYGVYSYLAGYDRANLWMGGVASANDRVGKAIEVIKAEWARMAQGGVTDRELQDAKTYLTGAYPLRFDSNSKIADILVGVQEEGLGIDYTTKRNDYVNAVTKEDIARVAKRLMTPDGLRFVVVGKPEGVTASN</sequence>